<evidence type="ECO:0000313" key="15">
    <source>
        <dbReference type="Proteomes" id="UP000196640"/>
    </source>
</evidence>
<comment type="cofactor">
    <cofactor evidence="1">
        <name>Zn(2+)</name>
        <dbReference type="ChEBI" id="CHEBI:29105"/>
    </cofactor>
</comment>
<dbReference type="GO" id="GO:0006508">
    <property type="term" value="P:proteolysis"/>
    <property type="evidence" value="ECO:0007669"/>
    <property type="project" value="UniProtKB-KW"/>
</dbReference>
<keyword evidence="5" id="KW-0732">Signal</keyword>
<dbReference type="RefSeq" id="WP_035743997.1">
    <property type="nucleotide sequence ID" value="NZ_CALUEG010000026.1"/>
</dbReference>
<dbReference type="GO" id="GO:0046872">
    <property type="term" value="F:metal ion binding"/>
    <property type="evidence" value="ECO:0007669"/>
    <property type="project" value="UniProtKB-KW"/>
</dbReference>
<dbReference type="EMBL" id="NIPX01000044">
    <property type="protein sequence ID" value="OWJ81320.1"/>
    <property type="molecule type" value="Genomic_DNA"/>
</dbReference>
<dbReference type="SUPFAM" id="SSF55166">
    <property type="entry name" value="Hedgehog/DD-peptidase"/>
    <property type="match status" value="1"/>
</dbReference>
<evidence type="ECO:0000256" key="1">
    <source>
        <dbReference type="ARBA" id="ARBA00001947"/>
    </source>
</evidence>
<keyword evidence="9" id="KW-0961">Cell wall biogenesis/degradation</keyword>
<dbReference type="AlphaFoldDB" id="A0A212AIJ8"/>
<evidence type="ECO:0000256" key="7">
    <source>
        <dbReference type="ARBA" id="ARBA00022833"/>
    </source>
</evidence>
<dbReference type="Proteomes" id="UP000214673">
    <property type="component" value="Unassembled WGS sequence"/>
</dbReference>
<dbReference type="EMBL" id="NIPV01000008">
    <property type="protein sequence ID" value="OWJ79175.1"/>
    <property type="molecule type" value="Genomic_DNA"/>
</dbReference>
<dbReference type="Proteomes" id="UP000196640">
    <property type="component" value="Unassembled WGS sequence"/>
</dbReference>
<dbReference type="InterPro" id="IPR009045">
    <property type="entry name" value="Zn_M74/Hedgehog-like"/>
</dbReference>
<comment type="pathway">
    <text evidence="2">Cell wall biogenesis; cell wall polysaccharide biosynthesis.</text>
</comment>
<dbReference type="InterPro" id="IPR010275">
    <property type="entry name" value="MepK"/>
</dbReference>
<evidence type="ECO:0000256" key="3">
    <source>
        <dbReference type="ARBA" id="ARBA00022670"/>
    </source>
</evidence>
<keyword evidence="16" id="KW-1185">Reference proteome</keyword>
<dbReference type="STRING" id="366616.CG51_00820"/>
<organism evidence="14 15">
    <name type="scientific">Haematobacter missouriensis</name>
    <dbReference type="NCBI Taxonomy" id="366616"/>
    <lineage>
        <taxon>Bacteria</taxon>
        <taxon>Pseudomonadati</taxon>
        <taxon>Pseudomonadota</taxon>
        <taxon>Alphaproteobacteria</taxon>
        <taxon>Rhodobacterales</taxon>
        <taxon>Paracoccaceae</taxon>
        <taxon>Haematobacter</taxon>
    </lineage>
</organism>
<feature type="domain" description="Peptidase M15A C-terminal" evidence="12">
    <location>
        <begin position="20"/>
        <end position="119"/>
    </location>
</feature>
<sequence length="222" mass="24060">MTFYQHWRNVPASAWRWPDFSPAEIACRGTGRLLVNEDALDQLQTLRTAIGRPMIVNSGYRSPEHNARVGGAPKSQHLQGAAFDISMANHDPADFIAAACRAGFRGIGTYPRSNFVHIDIGPARSWGAPFPARASRFAADRPPAREQLAESRTIKGGGTAGVATIGAAGIEVLQDSLADAQGSVQSLVPYLDTFRWNFIALALAGVAVTIHARLDDWRRGQR</sequence>
<evidence type="ECO:0000259" key="12">
    <source>
        <dbReference type="Pfam" id="PF08291"/>
    </source>
</evidence>
<protein>
    <recommendedName>
        <fullName evidence="11">Murein endopeptidase K</fullName>
    </recommendedName>
</protein>
<evidence type="ECO:0000313" key="14">
    <source>
        <dbReference type="EMBL" id="OWJ81320.1"/>
    </source>
</evidence>
<dbReference type="Gene3D" id="3.30.1380.10">
    <property type="match status" value="1"/>
</dbReference>
<evidence type="ECO:0000256" key="11">
    <source>
        <dbReference type="ARBA" id="ARBA00093666"/>
    </source>
</evidence>
<comment type="similarity">
    <text evidence="10">Belongs to the peptidase M15 family.</text>
</comment>
<keyword evidence="3" id="KW-0645">Protease</keyword>
<evidence type="ECO:0000313" key="13">
    <source>
        <dbReference type="EMBL" id="OWJ79175.1"/>
    </source>
</evidence>
<dbReference type="OrthoDB" id="7618790at2"/>
<comment type="caution">
    <text evidence="14">The sequence shown here is derived from an EMBL/GenBank/DDBJ whole genome shotgun (WGS) entry which is preliminary data.</text>
</comment>
<name>A0A212AIJ8_9RHOB</name>
<evidence type="ECO:0000256" key="9">
    <source>
        <dbReference type="ARBA" id="ARBA00023316"/>
    </source>
</evidence>
<dbReference type="GO" id="GO:0008237">
    <property type="term" value="F:metallopeptidase activity"/>
    <property type="evidence" value="ECO:0007669"/>
    <property type="project" value="UniProtKB-KW"/>
</dbReference>
<dbReference type="Pfam" id="PF08291">
    <property type="entry name" value="Peptidase_M15_3"/>
    <property type="match status" value="1"/>
</dbReference>
<keyword evidence="8" id="KW-0482">Metalloprotease</keyword>
<proteinExistence type="inferred from homology"/>
<reference evidence="15 16" key="1">
    <citation type="submission" date="2016-11" db="EMBL/GenBank/DDBJ databases">
        <title>Comparison of Traditional DNA-DNA Hybridization with In Silico Genomic Analysis.</title>
        <authorList>
            <person name="Nicholson A.C."/>
            <person name="Sammons S."/>
            <person name="Humrighouse B.W."/>
            <person name="Graziano J."/>
            <person name="Lasker B."/>
            <person name="Whitney A.M."/>
            <person name="Mcquiston J.R."/>
        </authorList>
    </citation>
    <scope>NUCLEOTIDE SEQUENCE [LARGE SCALE GENOMIC DNA]</scope>
    <source>
        <strain evidence="13 16">H1892</strain>
        <strain evidence="14 15">H2381</strain>
    </source>
</reference>
<dbReference type="PANTHER" id="PTHR37425">
    <property type="match status" value="1"/>
</dbReference>
<evidence type="ECO:0000256" key="4">
    <source>
        <dbReference type="ARBA" id="ARBA00022723"/>
    </source>
</evidence>
<evidence type="ECO:0000256" key="8">
    <source>
        <dbReference type="ARBA" id="ARBA00023049"/>
    </source>
</evidence>
<dbReference type="InterPro" id="IPR013230">
    <property type="entry name" value="Peptidase_M15A_C"/>
</dbReference>
<keyword evidence="4" id="KW-0479">Metal-binding</keyword>
<gene>
    <name evidence="14" type="ORF">CDV52_18850</name>
    <name evidence="13" type="ORF">CDV53_02530</name>
</gene>
<evidence type="ECO:0000313" key="16">
    <source>
        <dbReference type="Proteomes" id="UP000214673"/>
    </source>
</evidence>
<evidence type="ECO:0000256" key="10">
    <source>
        <dbReference type="ARBA" id="ARBA00093448"/>
    </source>
</evidence>
<accession>A0A212AIJ8</accession>
<evidence type="ECO:0000256" key="6">
    <source>
        <dbReference type="ARBA" id="ARBA00022801"/>
    </source>
</evidence>
<dbReference type="PANTHER" id="PTHR37425:SF1">
    <property type="entry name" value="OUTER MEMBRANE PROTEIN"/>
    <property type="match status" value="1"/>
</dbReference>
<dbReference type="GO" id="GO:0071555">
    <property type="term" value="P:cell wall organization"/>
    <property type="evidence" value="ECO:0007669"/>
    <property type="project" value="UniProtKB-KW"/>
</dbReference>
<evidence type="ECO:0000256" key="5">
    <source>
        <dbReference type="ARBA" id="ARBA00022729"/>
    </source>
</evidence>
<keyword evidence="7" id="KW-0862">Zinc</keyword>
<evidence type="ECO:0000256" key="2">
    <source>
        <dbReference type="ARBA" id="ARBA00004776"/>
    </source>
</evidence>
<keyword evidence="6" id="KW-0378">Hydrolase</keyword>